<dbReference type="AlphaFoldDB" id="A0A5M3W6K8"/>
<dbReference type="InterPro" id="IPR011990">
    <property type="entry name" value="TPR-like_helical_dom_sf"/>
</dbReference>
<proteinExistence type="predicted"/>
<protein>
    <recommendedName>
        <fullName evidence="1">Bacterial transcriptional activator domain-containing protein</fullName>
    </recommendedName>
</protein>
<accession>A0A5M3W6K8</accession>
<name>A0A5M3W6K8_9ACTN</name>
<dbReference type="Gene3D" id="1.25.40.10">
    <property type="entry name" value="Tetratricopeptide repeat domain"/>
    <property type="match status" value="2"/>
</dbReference>
<dbReference type="InterPro" id="IPR005158">
    <property type="entry name" value="BTAD"/>
</dbReference>
<evidence type="ECO:0000313" key="2">
    <source>
        <dbReference type="EMBL" id="GES02831.1"/>
    </source>
</evidence>
<organism evidence="2 3">
    <name type="scientific">Acrocarpospora corrugata</name>
    <dbReference type="NCBI Taxonomy" id="35763"/>
    <lineage>
        <taxon>Bacteria</taxon>
        <taxon>Bacillati</taxon>
        <taxon>Actinomycetota</taxon>
        <taxon>Actinomycetes</taxon>
        <taxon>Streptosporangiales</taxon>
        <taxon>Streptosporangiaceae</taxon>
        <taxon>Acrocarpospora</taxon>
    </lineage>
</organism>
<dbReference type="SMART" id="SM01043">
    <property type="entry name" value="BTAD"/>
    <property type="match status" value="1"/>
</dbReference>
<dbReference type="EMBL" id="BLAD01000062">
    <property type="protein sequence ID" value="GES02831.1"/>
    <property type="molecule type" value="Genomic_DNA"/>
</dbReference>
<dbReference type="SUPFAM" id="SSF48452">
    <property type="entry name" value="TPR-like"/>
    <property type="match status" value="3"/>
</dbReference>
<keyword evidence="3" id="KW-1185">Reference proteome</keyword>
<evidence type="ECO:0000313" key="3">
    <source>
        <dbReference type="Proteomes" id="UP000334990"/>
    </source>
</evidence>
<feature type="domain" description="Bacterial transcriptional activator" evidence="1">
    <location>
        <begin position="92"/>
        <end position="226"/>
    </location>
</feature>
<dbReference type="InterPro" id="IPR051677">
    <property type="entry name" value="AfsR-DnrI-RedD_regulator"/>
</dbReference>
<reference evidence="2 3" key="1">
    <citation type="submission" date="2019-10" db="EMBL/GenBank/DDBJ databases">
        <title>Whole genome shotgun sequence of Acrocarpospora corrugata NBRC 13972.</title>
        <authorList>
            <person name="Ichikawa N."/>
            <person name="Kimura A."/>
            <person name="Kitahashi Y."/>
            <person name="Komaki H."/>
            <person name="Oguchi A."/>
        </authorList>
    </citation>
    <scope>NUCLEOTIDE SEQUENCE [LARGE SCALE GENOMIC DNA]</scope>
    <source>
        <strain evidence="2 3">NBRC 13972</strain>
    </source>
</reference>
<gene>
    <name evidence="2" type="ORF">Acor_48970</name>
</gene>
<dbReference type="Pfam" id="PF03704">
    <property type="entry name" value="BTAD"/>
    <property type="match status" value="1"/>
</dbReference>
<evidence type="ECO:0000259" key="1">
    <source>
        <dbReference type="SMART" id="SM01043"/>
    </source>
</evidence>
<dbReference type="PANTHER" id="PTHR35807">
    <property type="entry name" value="TRANSCRIPTIONAL REGULATOR REDD-RELATED"/>
    <property type="match status" value="1"/>
</dbReference>
<dbReference type="Proteomes" id="UP000334990">
    <property type="component" value="Unassembled WGS sequence"/>
</dbReference>
<sequence length="596" mass="64053">MTIQLLGPPYVERDGVAIRPPRGRKAWALLSYLLLAERPQGRRHLAELLFGDAEDPLGALRWALAELRRALDLPDVLTGDPVRLAFGDRVTVDVHQVVRDDADPAPLLAAGGDLLADMNLSASPAFESWLLVERHRVSARIEARCRQVAVALLAAGQAKEAVGYAARAVARNPLEEGNHELLVRSLAATGDRTAALRQIAVCEDLLRRELGLDASAALREAAAVSTGNPVAPALSGRAAGSSQLDAGRAAIVAGAVDAGLQCLRRAVAEAARCGDAGLQGRALAALGGALVHAVRGRDAEGSIALHEAITLSIRTGDRATAARAYRELGFVEVQAGRRDTAGAWLSKAQDTAETDAEFAALLGLRGMNASDHGDYPAAFGYLNDSVERAVRCEDHRQQAWSLSILARAHLLRAERDQAAAALQRSLDLILKQRWMAFLPWPQTLLAELDLIAGKLDEAGDALEHAWELACQLGDPCWEGMAARGLGLLNATRADYRTATKWQDEAGFRCVRVPDRYQWVHAYALDAAIATAVRQGDRDRAVPLLDTLAQLAAHCDMREFVVRAHLHRWRLGDGAALGSARRLGATIDNPALEELFA</sequence>
<comment type="caution">
    <text evidence="2">The sequence shown here is derived from an EMBL/GenBank/DDBJ whole genome shotgun (WGS) entry which is preliminary data.</text>
</comment>